<evidence type="ECO:0000313" key="3">
    <source>
        <dbReference type="Proteomes" id="UP001217089"/>
    </source>
</evidence>
<dbReference type="InterPro" id="IPR011989">
    <property type="entry name" value="ARM-like"/>
</dbReference>
<gene>
    <name evidence="2" type="ORF">KUTeg_017956</name>
</gene>
<dbReference type="SUPFAM" id="SSF48371">
    <property type="entry name" value="ARM repeat"/>
    <property type="match status" value="1"/>
</dbReference>
<feature type="compositionally biased region" description="Polar residues" evidence="1">
    <location>
        <begin position="37"/>
        <end position="60"/>
    </location>
</feature>
<evidence type="ECO:0000256" key="1">
    <source>
        <dbReference type="SAM" id="MobiDB-lite"/>
    </source>
</evidence>
<reference evidence="2 3" key="1">
    <citation type="submission" date="2022-12" db="EMBL/GenBank/DDBJ databases">
        <title>Chromosome-level genome of Tegillarca granosa.</title>
        <authorList>
            <person name="Kim J."/>
        </authorList>
    </citation>
    <scope>NUCLEOTIDE SEQUENCE [LARGE SCALE GENOMIC DNA]</scope>
    <source>
        <strain evidence="2">Teg-2019</strain>
        <tissue evidence="2">Adductor muscle</tissue>
    </source>
</reference>
<name>A0ABQ9EGF5_TEGGR</name>
<dbReference type="Gene3D" id="1.25.10.10">
    <property type="entry name" value="Leucine-rich Repeat Variant"/>
    <property type="match status" value="1"/>
</dbReference>
<feature type="region of interest" description="Disordered" evidence="1">
    <location>
        <begin position="1"/>
        <end position="77"/>
    </location>
</feature>
<dbReference type="PANTHER" id="PTHR46270">
    <property type="entry name" value="ARMADILLO-TYPE FOLD-RELATED"/>
    <property type="match status" value="1"/>
</dbReference>
<dbReference type="EMBL" id="JARBDR010000903">
    <property type="protein sequence ID" value="KAJ8304373.1"/>
    <property type="molecule type" value="Genomic_DNA"/>
</dbReference>
<dbReference type="PANTHER" id="PTHR46270:SF2">
    <property type="entry name" value="TIR DOMAIN-CONTAINING PROTEIN"/>
    <property type="match status" value="1"/>
</dbReference>
<dbReference type="Proteomes" id="UP001217089">
    <property type="component" value="Unassembled WGS sequence"/>
</dbReference>
<accession>A0ABQ9EGF5</accession>
<protein>
    <submittedName>
        <fullName evidence="2">Uncharacterized protein</fullName>
    </submittedName>
</protein>
<organism evidence="2 3">
    <name type="scientific">Tegillarca granosa</name>
    <name type="common">Malaysian cockle</name>
    <name type="synonym">Anadara granosa</name>
    <dbReference type="NCBI Taxonomy" id="220873"/>
    <lineage>
        <taxon>Eukaryota</taxon>
        <taxon>Metazoa</taxon>
        <taxon>Spiralia</taxon>
        <taxon>Lophotrochozoa</taxon>
        <taxon>Mollusca</taxon>
        <taxon>Bivalvia</taxon>
        <taxon>Autobranchia</taxon>
        <taxon>Pteriomorphia</taxon>
        <taxon>Arcoida</taxon>
        <taxon>Arcoidea</taxon>
        <taxon>Arcidae</taxon>
        <taxon>Tegillarca</taxon>
    </lineage>
</organism>
<proteinExistence type="predicted"/>
<sequence length="602" mass="70031">MGTACSSESKQITSNSSIDTSTKAETNRQQIDETKNQEVNNQKSQKVSFQEDFINNLTNTDSRKMPGASDDKKRKKRTFSVIQMERHDVLELRHPEMKNVLEDFDNATEKIPTMHNKSYLDDIITILQDKFVNYFNTYAQPEQRELMGDHLVKIHFVPVIVNYYQFILNNMELEAITEADITIEDDDDDDDDDTDDEDEDMKRIIRHLRYILWNYSDNSKRLGEEIANSKMFVFLVKDLQKMGAENIENIKGDNFAFSSAVNIIVIRLQTLLVLSHIVNDKQFHYLTADDNLLNFLIDMIEMAMKAKDHRYDGFSVEELLAGLSGMARNDEIISRIIALPRPLPLIREVILKGNEKEQLEACGILHKTAFKKTNNEKIMNDSGLWKKLHDLRDSDYEDLSEAAKIAIFTINDFKKEKETIDTQQAEYAYQLNKEKMFVRLQYKYSPRSWLGAIIGISKYYDFSGHYEISEKFKDLIKDMTAKYFEIEARKPDGESQKKLDQPSASNPVRVTTREQVQSAVIDTSLVLNKWSRSEMEEWLKKNKLEKFSGLKTLSGEQLTFLYKVFQRAPEFFYRCIEQKLGITSLEDLMRFSNAVEKLSETL</sequence>
<evidence type="ECO:0000313" key="2">
    <source>
        <dbReference type="EMBL" id="KAJ8304373.1"/>
    </source>
</evidence>
<feature type="compositionally biased region" description="Basic and acidic residues" evidence="1">
    <location>
        <begin position="61"/>
        <end position="72"/>
    </location>
</feature>
<comment type="caution">
    <text evidence="2">The sequence shown here is derived from an EMBL/GenBank/DDBJ whole genome shotgun (WGS) entry which is preliminary data.</text>
</comment>
<dbReference type="InterPro" id="IPR016024">
    <property type="entry name" value="ARM-type_fold"/>
</dbReference>
<feature type="compositionally biased region" description="Polar residues" evidence="1">
    <location>
        <begin position="1"/>
        <end position="29"/>
    </location>
</feature>
<keyword evidence="3" id="KW-1185">Reference proteome</keyword>